<feature type="region of interest" description="Disordered" evidence="1">
    <location>
        <begin position="1"/>
        <end position="45"/>
    </location>
</feature>
<sequence length="59" mass="6521">IASQRSPPTERSANSTCMEHQTASSLPTPSTTHGSPIPNKHWPALRRVPRTCTGLWLDR</sequence>
<dbReference type="Proteomes" id="UP000054248">
    <property type="component" value="Unassembled WGS sequence"/>
</dbReference>
<proteinExistence type="predicted"/>
<feature type="non-terminal residue" evidence="2">
    <location>
        <position position="1"/>
    </location>
</feature>
<dbReference type="AlphaFoldDB" id="A0A0C3L1U2"/>
<reference evidence="2 3" key="1">
    <citation type="submission" date="2014-04" db="EMBL/GenBank/DDBJ databases">
        <authorList>
            <consortium name="DOE Joint Genome Institute"/>
            <person name="Kuo A."/>
            <person name="Girlanda M."/>
            <person name="Perotto S."/>
            <person name="Kohler A."/>
            <person name="Nagy L.G."/>
            <person name="Floudas D."/>
            <person name="Copeland A."/>
            <person name="Barry K.W."/>
            <person name="Cichocki N."/>
            <person name="Veneault-Fourrey C."/>
            <person name="LaButti K."/>
            <person name="Lindquist E.A."/>
            <person name="Lipzen A."/>
            <person name="Lundell T."/>
            <person name="Morin E."/>
            <person name="Murat C."/>
            <person name="Sun H."/>
            <person name="Tunlid A."/>
            <person name="Henrissat B."/>
            <person name="Grigoriev I.V."/>
            <person name="Hibbett D.S."/>
            <person name="Martin F."/>
            <person name="Nordberg H.P."/>
            <person name="Cantor M.N."/>
            <person name="Hua S.X."/>
        </authorList>
    </citation>
    <scope>NUCLEOTIDE SEQUENCE [LARGE SCALE GENOMIC DNA]</scope>
    <source>
        <strain evidence="2 3">MUT 4182</strain>
    </source>
</reference>
<keyword evidence="3" id="KW-1185">Reference proteome</keyword>
<evidence type="ECO:0000256" key="1">
    <source>
        <dbReference type="SAM" id="MobiDB-lite"/>
    </source>
</evidence>
<dbReference type="HOGENOM" id="CLU_2967581_0_0_1"/>
<dbReference type="EMBL" id="KN823004">
    <property type="protein sequence ID" value="KIO27718.1"/>
    <property type="molecule type" value="Genomic_DNA"/>
</dbReference>
<feature type="compositionally biased region" description="Polar residues" evidence="1">
    <location>
        <begin position="1"/>
        <end position="34"/>
    </location>
</feature>
<reference evidence="3" key="2">
    <citation type="submission" date="2015-01" db="EMBL/GenBank/DDBJ databases">
        <title>Evolutionary Origins and Diversification of the Mycorrhizal Mutualists.</title>
        <authorList>
            <consortium name="DOE Joint Genome Institute"/>
            <consortium name="Mycorrhizal Genomics Consortium"/>
            <person name="Kohler A."/>
            <person name="Kuo A."/>
            <person name="Nagy L.G."/>
            <person name="Floudas D."/>
            <person name="Copeland A."/>
            <person name="Barry K.W."/>
            <person name="Cichocki N."/>
            <person name="Veneault-Fourrey C."/>
            <person name="LaButti K."/>
            <person name="Lindquist E.A."/>
            <person name="Lipzen A."/>
            <person name="Lundell T."/>
            <person name="Morin E."/>
            <person name="Murat C."/>
            <person name="Riley R."/>
            <person name="Ohm R."/>
            <person name="Sun H."/>
            <person name="Tunlid A."/>
            <person name="Henrissat B."/>
            <person name="Grigoriev I.V."/>
            <person name="Hibbett D.S."/>
            <person name="Martin F."/>
        </authorList>
    </citation>
    <scope>NUCLEOTIDE SEQUENCE [LARGE SCALE GENOMIC DNA]</scope>
    <source>
        <strain evidence="3">MUT 4182</strain>
    </source>
</reference>
<accession>A0A0C3L1U2</accession>
<organism evidence="2 3">
    <name type="scientific">Tulasnella calospora MUT 4182</name>
    <dbReference type="NCBI Taxonomy" id="1051891"/>
    <lineage>
        <taxon>Eukaryota</taxon>
        <taxon>Fungi</taxon>
        <taxon>Dikarya</taxon>
        <taxon>Basidiomycota</taxon>
        <taxon>Agaricomycotina</taxon>
        <taxon>Agaricomycetes</taxon>
        <taxon>Cantharellales</taxon>
        <taxon>Tulasnellaceae</taxon>
        <taxon>Tulasnella</taxon>
    </lineage>
</organism>
<name>A0A0C3L1U2_9AGAM</name>
<evidence type="ECO:0000313" key="2">
    <source>
        <dbReference type="EMBL" id="KIO27718.1"/>
    </source>
</evidence>
<protein>
    <submittedName>
        <fullName evidence="2">Uncharacterized protein</fullName>
    </submittedName>
</protein>
<evidence type="ECO:0000313" key="3">
    <source>
        <dbReference type="Proteomes" id="UP000054248"/>
    </source>
</evidence>
<gene>
    <name evidence="2" type="ORF">M407DRAFT_243279</name>
</gene>